<protein>
    <recommendedName>
        <fullName evidence="2">Intracellular proteinase inhibitor BsuPI domain-containing protein</fullName>
    </recommendedName>
</protein>
<sequence length="275" mass="30984">MKRVAIYVLLLLAVVVAGIAGMRLVSFREEPRKIAELAVAGGFWGAREKYEYYFDGTISFKGRTGQGSVTVPRSIVEEMAKRVSFLLEVYPRGLRLEPGGGADYFTYNLTLYSGDFPVSYYWTDVGEQPPRELTYLYQLLREVNLLASSRRGVVFYLKVDKLSFSKGETVRIVAVAVNPGEVDFKYPSPTPCTPDFKVQLRTPSGREVELFPVGYDPEKVCVQAVQERVLKPGEVVQSEYEYVASESGTYTVKAHFPYAEWSETRYSSVLELLVP</sequence>
<gene>
    <name evidence="1" type="ORF">ENU21_01490</name>
</gene>
<comment type="caution">
    <text evidence="1">The sequence shown here is derived from an EMBL/GenBank/DDBJ whole genome shotgun (WGS) entry which is preliminary data.</text>
</comment>
<evidence type="ECO:0008006" key="2">
    <source>
        <dbReference type="Google" id="ProtNLM"/>
    </source>
</evidence>
<dbReference type="AlphaFoldDB" id="A0A7C4D4B3"/>
<organism evidence="1">
    <name type="scientific">Thermofilum pendens</name>
    <dbReference type="NCBI Taxonomy" id="2269"/>
    <lineage>
        <taxon>Archaea</taxon>
        <taxon>Thermoproteota</taxon>
        <taxon>Thermoprotei</taxon>
        <taxon>Thermofilales</taxon>
        <taxon>Thermofilaceae</taxon>
        <taxon>Thermofilum</taxon>
    </lineage>
</organism>
<reference evidence="1" key="1">
    <citation type="journal article" date="2020" name="mSystems">
        <title>Genome- and Community-Level Interaction Insights into Carbon Utilization and Element Cycling Functions of Hydrothermarchaeota in Hydrothermal Sediment.</title>
        <authorList>
            <person name="Zhou Z."/>
            <person name="Liu Y."/>
            <person name="Xu W."/>
            <person name="Pan J."/>
            <person name="Luo Z.H."/>
            <person name="Li M."/>
        </authorList>
    </citation>
    <scope>NUCLEOTIDE SEQUENCE</scope>
    <source>
        <strain evidence="1">SpSt-649</strain>
    </source>
</reference>
<dbReference type="EMBL" id="DTBQ01000040">
    <property type="protein sequence ID" value="HGM46413.1"/>
    <property type="molecule type" value="Genomic_DNA"/>
</dbReference>
<proteinExistence type="predicted"/>
<accession>A0A7C4D4B3</accession>
<evidence type="ECO:0000313" key="1">
    <source>
        <dbReference type="EMBL" id="HGM46413.1"/>
    </source>
</evidence>
<name>A0A7C4D4B3_THEPE</name>